<comment type="caution">
    <text evidence="3">The sequence shown here is derived from an EMBL/GenBank/DDBJ whole genome shotgun (WGS) entry which is preliminary data.</text>
</comment>
<evidence type="ECO:0000256" key="2">
    <source>
        <dbReference type="SAM" id="Phobius"/>
    </source>
</evidence>
<feature type="compositionally biased region" description="Basic and acidic residues" evidence="1">
    <location>
        <begin position="262"/>
        <end position="271"/>
    </location>
</feature>
<proteinExistence type="predicted"/>
<evidence type="ECO:0000313" key="4">
    <source>
        <dbReference type="Proteomes" id="UP000235145"/>
    </source>
</evidence>
<dbReference type="PANTHER" id="PTHR48449">
    <property type="entry name" value="DUF1985 DOMAIN-CONTAINING PROTEIN"/>
    <property type="match status" value="1"/>
</dbReference>
<gene>
    <name evidence="3" type="ORF">LSAT_V11C300132980</name>
</gene>
<evidence type="ECO:0000256" key="1">
    <source>
        <dbReference type="SAM" id="MobiDB-lite"/>
    </source>
</evidence>
<feature type="transmembrane region" description="Helical" evidence="2">
    <location>
        <begin position="542"/>
        <end position="560"/>
    </location>
</feature>
<reference evidence="3 4" key="1">
    <citation type="journal article" date="2017" name="Nat. Commun.">
        <title>Genome assembly with in vitro proximity ligation data and whole-genome triplication in lettuce.</title>
        <authorList>
            <person name="Reyes-Chin-Wo S."/>
            <person name="Wang Z."/>
            <person name="Yang X."/>
            <person name="Kozik A."/>
            <person name="Arikit S."/>
            <person name="Song C."/>
            <person name="Xia L."/>
            <person name="Froenicke L."/>
            <person name="Lavelle D.O."/>
            <person name="Truco M.J."/>
            <person name="Xia R."/>
            <person name="Zhu S."/>
            <person name="Xu C."/>
            <person name="Xu H."/>
            <person name="Xu X."/>
            <person name="Cox K."/>
            <person name="Korf I."/>
            <person name="Meyers B.C."/>
            <person name="Michelmore R.W."/>
        </authorList>
    </citation>
    <scope>NUCLEOTIDE SEQUENCE [LARGE SCALE GENOMIC DNA]</scope>
    <source>
        <strain evidence="4">cv. Salinas</strain>
        <tissue evidence="3">Seedlings</tissue>
    </source>
</reference>
<keyword evidence="2" id="KW-0472">Membrane</keyword>
<feature type="region of interest" description="Disordered" evidence="1">
    <location>
        <begin position="256"/>
        <end position="292"/>
    </location>
</feature>
<dbReference type="AlphaFoldDB" id="A0A9R1XMU7"/>
<keyword evidence="2" id="KW-1133">Transmembrane helix</keyword>
<dbReference type="Proteomes" id="UP000235145">
    <property type="component" value="Unassembled WGS sequence"/>
</dbReference>
<protein>
    <submittedName>
        <fullName evidence="3">Uncharacterized protein</fullName>
    </submittedName>
</protein>
<organism evidence="3 4">
    <name type="scientific">Lactuca sativa</name>
    <name type="common">Garden lettuce</name>
    <dbReference type="NCBI Taxonomy" id="4236"/>
    <lineage>
        <taxon>Eukaryota</taxon>
        <taxon>Viridiplantae</taxon>
        <taxon>Streptophyta</taxon>
        <taxon>Embryophyta</taxon>
        <taxon>Tracheophyta</taxon>
        <taxon>Spermatophyta</taxon>
        <taxon>Magnoliopsida</taxon>
        <taxon>eudicotyledons</taxon>
        <taxon>Gunneridae</taxon>
        <taxon>Pentapetalae</taxon>
        <taxon>asterids</taxon>
        <taxon>campanulids</taxon>
        <taxon>Asterales</taxon>
        <taxon>Asteraceae</taxon>
        <taxon>Cichorioideae</taxon>
        <taxon>Cichorieae</taxon>
        <taxon>Lactucinae</taxon>
        <taxon>Lactuca</taxon>
    </lineage>
</organism>
<accession>A0A9R1XMU7</accession>
<keyword evidence="4" id="KW-1185">Reference proteome</keyword>
<name>A0A9R1XMU7_LACSA</name>
<dbReference type="EMBL" id="NBSK02000003">
    <property type="protein sequence ID" value="KAJ0215524.1"/>
    <property type="molecule type" value="Genomic_DNA"/>
</dbReference>
<dbReference type="PANTHER" id="PTHR48449:SF1">
    <property type="entry name" value="DUF1985 DOMAIN-CONTAINING PROTEIN"/>
    <property type="match status" value="1"/>
</dbReference>
<evidence type="ECO:0000313" key="3">
    <source>
        <dbReference type="EMBL" id="KAJ0215524.1"/>
    </source>
</evidence>
<sequence length="620" mass="72093">MVGSLEVLKLFVLEVLHGARRDSFRQTVFGCLLDVPHLQGMDCCSIKCFFIRYGRIRFIPRWHKTSVGCENGLWPGRVLFDNQSKKQVSSKKKRYLLRERLFPNHRNSSVKICDLKSFILNRHFLEATDDDAVKICLIYVMCERLLEKEINNWSIVKLLNTPFPDLRRHLGCYYYICVYEMLPVVRAGGFALRKNRDTSRMKRWSDTKILKWVDVNKIFEMKKEGRRPRNNMSPSDDEMTSSYYMSCQEYVYGERNSVPSPVRDHYRREDESSSSMSSIGRSHGRGGSSGKPSLEEVLKRLHAPEQQVFLEEVDNENIWNNISFEEPAVFQTNFGETVVEHEAMNKNKTNENVFGDIENNKKSDERIDKGGHSTNNFDDDAFAFDDNEHGVRGRCNNTVTVNHFDDHVFYSNEVTPDKPKVQNPSKYRCPPYTELHTTPNQKRRLKKKVDAKSTITPFVVVHDFSVLRLQYVAGGEVVLQNYLFHAYKVEHRFYNLDLDREFWSALFGHTHNGWLDEAITILLMVSIRGSLCLVLLHTLTSWFLGGIWIFFVFLSCYVLMPIHSFTNHWLFGELRLDSMEVVTPQNHEQRKRSGAEDVMYSITTMKSSKQTTTSSIALII</sequence>
<keyword evidence="2" id="KW-0812">Transmembrane</keyword>